<evidence type="ECO:0000313" key="2">
    <source>
        <dbReference type="EMBL" id="SFX46574.1"/>
    </source>
</evidence>
<feature type="compositionally biased region" description="Polar residues" evidence="1">
    <location>
        <begin position="24"/>
        <end position="33"/>
    </location>
</feature>
<sequence length="223" mass="22940">MLATPRHRGGPTGAAAHPGILQPQEPQETSRVQPSELPDLAHTDTKPLHWLATATAIAAVVAAAGLLQPDPTASASTPHRTEARHGTTAATAPDPARADFPLECGGQERTVAKQATGDLDGDDRPETVAVVHCAAGSGTPPSGVYVLTRGSGAAPRVVATLVDPAQQMSIGDFAVRDGIISATLFGYSSDAVARCCPDQQERVTWQWKGGAFVRATQAAPSSA</sequence>
<organism evidence="2 3">
    <name type="scientific">Streptomyces atratus</name>
    <dbReference type="NCBI Taxonomy" id="1893"/>
    <lineage>
        <taxon>Bacteria</taxon>
        <taxon>Bacillati</taxon>
        <taxon>Actinomycetota</taxon>
        <taxon>Actinomycetes</taxon>
        <taxon>Kitasatosporales</taxon>
        <taxon>Streptomycetaceae</taxon>
        <taxon>Streptomyces</taxon>
    </lineage>
</organism>
<evidence type="ECO:0000256" key="1">
    <source>
        <dbReference type="SAM" id="MobiDB-lite"/>
    </source>
</evidence>
<feature type="compositionally biased region" description="Low complexity" evidence="1">
    <location>
        <begin position="87"/>
        <end position="99"/>
    </location>
</feature>
<proteinExistence type="predicted"/>
<dbReference type="AlphaFoldDB" id="A0A1K1XAF0"/>
<feature type="region of interest" description="Disordered" evidence="1">
    <location>
        <begin position="71"/>
        <end position="99"/>
    </location>
</feature>
<dbReference type="STRING" id="1893.SAMN02787144_1003209"/>
<evidence type="ECO:0008006" key="4">
    <source>
        <dbReference type="Google" id="ProtNLM"/>
    </source>
</evidence>
<protein>
    <recommendedName>
        <fullName evidence="4">Secreted protein</fullName>
    </recommendedName>
</protein>
<name>A0A1K1XAF0_STRAR</name>
<accession>A0A1K1XAF0</accession>
<reference evidence="2 3" key="1">
    <citation type="submission" date="2016-11" db="EMBL/GenBank/DDBJ databases">
        <authorList>
            <person name="Jaros S."/>
            <person name="Januszkiewicz K."/>
            <person name="Wedrychowicz H."/>
        </authorList>
    </citation>
    <scope>NUCLEOTIDE SEQUENCE [LARGE SCALE GENOMIC DNA]</scope>
    <source>
        <strain evidence="2 3">OK807</strain>
    </source>
</reference>
<dbReference type="Proteomes" id="UP000181909">
    <property type="component" value="Unassembled WGS sequence"/>
</dbReference>
<dbReference type="EMBL" id="FPJO01000003">
    <property type="protein sequence ID" value="SFX46574.1"/>
    <property type="molecule type" value="Genomic_DNA"/>
</dbReference>
<evidence type="ECO:0000313" key="3">
    <source>
        <dbReference type="Proteomes" id="UP000181909"/>
    </source>
</evidence>
<gene>
    <name evidence="2" type="ORF">SAMN02787144_1003209</name>
</gene>
<feature type="region of interest" description="Disordered" evidence="1">
    <location>
        <begin position="1"/>
        <end position="42"/>
    </location>
</feature>